<evidence type="ECO:0000256" key="1">
    <source>
        <dbReference type="ARBA" id="ARBA00010688"/>
    </source>
</evidence>
<comment type="similarity">
    <text evidence="1">Belongs to the carbohydrate kinase PfkB family.</text>
</comment>
<feature type="compositionally biased region" description="Basic and acidic residues" evidence="6">
    <location>
        <begin position="229"/>
        <end position="250"/>
    </location>
</feature>
<dbReference type="AlphaFoldDB" id="A0A8J4DPF6"/>
<dbReference type="InterPro" id="IPR017583">
    <property type="entry name" value="Tagatose/fructose_Pkinase"/>
</dbReference>
<dbReference type="Proteomes" id="UP000619260">
    <property type="component" value="Unassembled WGS sequence"/>
</dbReference>
<feature type="compositionally biased region" description="Pro residues" evidence="6">
    <location>
        <begin position="195"/>
        <end position="205"/>
    </location>
</feature>
<gene>
    <name evidence="8" type="ORF">Val02_23600</name>
</gene>
<evidence type="ECO:0000256" key="3">
    <source>
        <dbReference type="ARBA" id="ARBA00022741"/>
    </source>
</evidence>
<evidence type="ECO:0000313" key="9">
    <source>
        <dbReference type="Proteomes" id="UP000619260"/>
    </source>
</evidence>
<feature type="domain" description="Carbohydrate kinase PfkB" evidence="7">
    <location>
        <begin position="18"/>
        <end position="188"/>
    </location>
</feature>
<feature type="domain" description="Carbohydrate kinase PfkB" evidence="7">
    <location>
        <begin position="276"/>
        <end position="364"/>
    </location>
</feature>
<dbReference type="RefSeq" id="WP_239152738.1">
    <property type="nucleotide sequence ID" value="NZ_BOPF01000007.1"/>
</dbReference>
<feature type="region of interest" description="Disordered" evidence="6">
    <location>
        <begin position="190"/>
        <end position="274"/>
    </location>
</feature>
<dbReference type="EMBL" id="BOPF01000007">
    <property type="protein sequence ID" value="GIJ45474.1"/>
    <property type="molecule type" value="Genomic_DNA"/>
</dbReference>
<evidence type="ECO:0000256" key="6">
    <source>
        <dbReference type="SAM" id="MobiDB-lite"/>
    </source>
</evidence>
<evidence type="ECO:0000259" key="7">
    <source>
        <dbReference type="Pfam" id="PF00294"/>
    </source>
</evidence>
<protein>
    <recommendedName>
        <fullName evidence="7">Carbohydrate kinase PfkB domain-containing protein</fullName>
    </recommendedName>
</protein>
<evidence type="ECO:0000313" key="8">
    <source>
        <dbReference type="EMBL" id="GIJ45474.1"/>
    </source>
</evidence>
<dbReference type="InterPro" id="IPR011611">
    <property type="entry name" value="PfkB_dom"/>
</dbReference>
<dbReference type="PANTHER" id="PTHR46566:SF5">
    <property type="entry name" value="1-PHOSPHOFRUCTOKINASE"/>
    <property type="match status" value="1"/>
</dbReference>
<dbReference type="SUPFAM" id="SSF53613">
    <property type="entry name" value="Ribokinase-like"/>
    <property type="match status" value="1"/>
</dbReference>
<dbReference type="GO" id="GO:0005829">
    <property type="term" value="C:cytosol"/>
    <property type="evidence" value="ECO:0007669"/>
    <property type="project" value="TreeGrafter"/>
</dbReference>
<organism evidence="8 9">
    <name type="scientific">Virgisporangium aliadipatigenens</name>
    <dbReference type="NCBI Taxonomy" id="741659"/>
    <lineage>
        <taxon>Bacteria</taxon>
        <taxon>Bacillati</taxon>
        <taxon>Actinomycetota</taxon>
        <taxon>Actinomycetes</taxon>
        <taxon>Micromonosporales</taxon>
        <taxon>Micromonosporaceae</taxon>
        <taxon>Virgisporangium</taxon>
    </lineage>
</organism>
<dbReference type="GO" id="GO:0008443">
    <property type="term" value="F:phosphofructokinase activity"/>
    <property type="evidence" value="ECO:0007669"/>
    <property type="project" value="TreeGrafter"/>
</dbReference>
<sequence>MILTVTLNPALDITYGVDTLTRHGTHRVRAVAARPGGKGLNVAGVLRQLGEPVHATGLLGGATGAEVAGLLDGVPHTFTPIAGTTRRTVTVVDGDATGFWEPGPAVTADEWLSFVDAFAALLRDAAVVVLSGSVPPGVPADGYAALVVLARQAGVPVILDADGDPLRHGLAAGPDVVKPNAAELAGWLAAGAQAPPGPPHAPDPPDPPHERAPATARPTSQARAPADGTARDPATRSHPDAAPDSARRAPADGPAVRGGDVRPAAGGSPVPAGDGTLDAARRMRAAGAGAVIATRGAEGLLAVTDTGAWRAAPPEPVPGNPTGAGDACTAAIARGLLHGTPWPEVLADAVALSAAAVAEPVAGSVHLPTYRRLRSIVLTEEC</sequence>
<keyword evidence="2" id="KW-0808">Transferase</keyword>
<proteinExistence type="inferred from homology"/>
<keyword evidence="9" id="KW-1185">Reference proteome</keyword>
<dbReference type="PROSITE" id="PS00583">
    <property type="entry name" value="PFKB_KINASES_1"/>
    <property type="match status" value="1"/>
</dbReference>
<keyword evidence="3" id="KW-0547">Nucleotide-binding</keyword>
<dbReference type="CDD" id="cd01164">
    <property type="entry name" value="FruK_PfkB_like"/>
    <property type="match status" value="1"/>
</dbReference>
<evidence type="ECO:0000256" key="4">
    <source>
        <dbReference type="ARBA" id="ARBA00022777"/>
    </source>
</evidence>
<keyword evidence="5" id="KW-0067">ATP-binding</keyword>
<dbReference type="InterPro" id="IPR029056">
    <property type="entry name" value="Ribokinase-like"/>
</dbReference>
<evidence type="ECO:0000256" key="2">
    <source>
        <dbReference type="ARBA" id="ARBA00022679"/>
    </source>
</evidence>
<reference evidence="8" key="1">
    <citation type="submission" date="2021-01" db="EMBL/GenBank/DDBJ databases">
        <title>Whole genome shotgun sequence of Virgisporangium aliadipatigenens NBRC 105644.</title>
        <authorList>
            <person name="Komaki H."/>
            <person name="Tamura T."/>
        </authorList>
    </citation>
    <scope>NUCLEOTIDE SEQUENCE</scope>
    <source>
        <strain evidence="8">NBRC 105644</strain>
    </source>
</reference>
<dbReference type="InterPro" id="IPR002173">
    <property type="entry name" value="Carboh/pur_kinase_PfkB_CS"/>
</dbReference>
<dbReference type="PANTHER" id="PTHR46566">
    <property type="entry name" value="1-PHOSPHOFRUCTOKINASE-RELATED"/>
    <property type="match status" value="1"/>
</dbReference>
<dbReference type="GO" id="GO:0005524">
    <property type="term" value="F:ATP binding"/>
    <property type="evidence" value="ECO:0007669"/>
    <property type="project" value="UniProtKB-KW"/>
</dbReference>
<accession>A0A8J4DPF6</accession>
<dbReference type="Pfam" id="PF00294">
    <property type="entry name" value="PfkB"/>
    <property type="match status" value="2"/>
</dbReference>
<evidence type="ECO:0000256" key="5">
    <source>
        <dbReference type="ARBA" id="ARBA00022840"/>
    </source>
</evidence>
<dbReference type="PROSITE" id="PS00584">
    <property type="entry name" value="PFKB_KINASES_2"/>
    <property type="match status" value="1"/>
</dbReference>
<keyword evidence="4" id="KW-0418">Kinase</keyword>
<dbReference type="Gene3D" id="3.40.1190.20">
    <property type="match status" value="2"/>
</dbReference>
<comment type="caution">
    <text evidence="8">The sequence shown here is derived from an EMBL/GenBank/DDBJ whole genome shotgun (WGS) entry which is preliminary data.</text>
</comment>
<name>A0A8J4DPF6_9ACTN</name>